<dbReference type="SUPFAM" id="SSF51735">
    <property type="entry name" value="NAD(P)-binding Rossmann-fold domains"/>
    <property type="match status" value="1"/>
</dbReference>
<evidence type="ECO:0000259" key="3">
    <source>
        <dbReference type="Pfam" id="PF03446"/>
    </source>
</evidence>
<reference evidence="6" key="1">
    <citation type="journal article" date="2019" name="Int. J. Syst. Evol. Microbiol.">
        <title>The Global Catalogue of Microorganisms (GCM) 10K type strain sequencing project: providing services to taxonomists for standard genome sequencing and annotation.</title>
        <authorList>
            <consortium name="The Broad Institute Genomics Platform"/>
            <consortium name="The Broad Institute Genome Sequencing Center for Infectious Disease"/>
            <person name="Wu L."/>
            <person name="Ma J."/>
        </authorList>
    </citation>
    <scope>NUCLEOTIDE SEQUENCE [LARGE SCALE GENOMIC DNA]</scope>
    <source>
        <strain evidence="6">CCUG 57401</strain>
    </source>
</reference>
<dbReference type="SUPFAM" id="SSF48179">
    <property type="entry name" value="6-phosphogluconate dehydrogenase C-terminal domain-like"/>
    <property type="match status" value="1"/>
</dbReference>
<dbReference type="InterPro" id="IPR008927">
    <property type="entry name" value="6-PGluconate_DH-like_C_sf"/>
</dbReference>
<dbReference type="Pfam" id="PF03446">
    <property type="entry name" value="NAD_binding_2"/>
    <property type="match status" value="1"/>
</dbReference>
<evidence type="ECO:0000313" key="5">
    <source>
        <dbReference type="EMBL" id="MFC5496274.1"/>
    </source>
</evidence>
<gene>
    <name evidence="5" type="ORF">ACFPOE_01890</name>
</gene>
<dbReference type="PIRSF" id="PIRSF000103">
    <property type="entry name" value="HIBADH"/>
    <property type="match status" value="1"/>
</dbReference>
<dbReference type="InterPro" id="IPR051265">
    <property type="entry name" value="HIBADH-related_NP60_sf"/>
</dbReference>
<keyword evidence="1 5" id="KW-0560">Oxidoreductase</keyword>
<feature type="domain" description="6-phosphogluconate dehydrogenase NADP-binding" evidence="3">
    <location>
        <begin position="3"/>
        <end position="161"/>
    </location>
</feature>
<keyword evidence="6" id="KW-1185">Reference proteome</keyword>
<dbReference type="Gene3D" id="1.10.1040.10">
    <property type="entry name" value="N-(1-d-carboxylethyl)-l-norvaline Dehydrogenase, domain 2"/>
    <property type="match status" value="1"/>
</dbReference>
<dbReference type="EC" id="1.1.-.-" evidence="5"/>
<sequence length="297" mass="31246">MHVGIAGTGKMGSAIARRLLSLGHQVTVWNRTPERARPLIDEGAQWAATPAAVVPGTDAVITIVTDAKALHDVYFGPGGLATGDAKGRLFVEMSTVPAETQREMAARVKAAGALYVECPVGGTTGPAAQGKLFGFAAGDAPDIERARDLLSLLCRRVEHVGPIGAGAMMKLAVNLPLMVYWQALGEALSLIEPLGLDPSRVMDIIGDTSGGPNLLKVRGGAIAQALAGQDTGPVSFDLASMRKDVRTMIDQGASQHYRMPLTEQTLRIFDDAIGAGLKDADCTQLPVWWLRKAGKSS</sequence>
<dbReference type="Proteomes" id="UP001596037">
    <property type="component" value="Unassembled WGS sequence"/>
</dbReference>
<dbReference type="InterPro" id="IPR036291">
    <property type="entry name" value="NAD(P)-bd_dom_sf"/>
</dbReference>
<dbReference type="InterPro" id="IPR013328">
    <property type="entry name" value="6PGD_dom2"/>
</dbReference>
<organism evidence="5 6">
    <name type="scientific">Caenimonas terrae</name>
    <dbReference type="NCBI Taxonomy" id="696074"/>
    <lineage>
        <taxon>Bacteria</taxon>
        <taxon>Pseudomonadati</taxon>
        <taxon>Pseudomonadota</taxon>
        <taxon>Betaproteobacteria</taxon>
        <taxon>Burkholderiales</taxon>
        <taxon>Comamonadaceae</taxon>
        <taxon>Caenimonas</taxon>
    </lineage>
</organism>
<dbReference type="PANTHER" id="PTHR43580">
    <property type="entry name" value="OXIDOREDUCTASE GLYR1-RELATED"/>
    <property type="match status" value="1"/>
</dbReference>
<dbReference type="PANTHER" id="PTHR43580:SF2">
    <property type="entry name" value="CYTOKINE-LIKE NUCLEAR FACTOR N-PAC"/>
    <property type="match status" value="1"/>
</dbReference>
<dbReference type="InterPro" id="IPR015815">
    <property type="entry name" value="HIBADH-related"/>
</dbReference>
<evidence type="ECO:0000259" key="4">
    <source>
        <dbReference type="Pfam" id="PF14833"/>
    </source>
</evidence>
<proteinExistence type="predicted"/>
<dbReference type="InterPro" id="IPR006115">
    <property type="entry name" value="6PGDH_NADP-bd"/>
</dbReference>
<dbReference type="RefSeq" id="WP_376848301.1">
    <property type="nucleotide sequence ID" value="NZ_JBHSMF010000002.1"/>
</dbReference>
<comment type="caution">
    <text evidence="5">The sequence shown here is derived from an EMBL/GenBank/DDBJ whole genome shotgun (WGS) entry which is preliminary data.</text>
</comment>
<evidence type="ECO:0000256" key="2">
    <source>
        <dbReference type="ARBA" id="ARBA00023027"/>
    </source>
</evidence>
<feature type="domain" description="3-hydroxyisobutyrate dehydrogenase-like NAD-binding" evidence="4">
    <location>
        <begin position="164"/>
        <end position="285"/>
    </location>
</feature>
<dbReference type="Pfam" id="PF14833">
    <property type="entry name" value="NAD_binding_11"/>
    <property type="match status" value="1"/>
</dbReference>
<keyword evidence="2" id="KW-0520">NAD</keyword>
<evidence type="ECO:0000313" key="6">
    <source>
        <dbReference type="Proteomes" id="UP001596037"/>
    </source>
</evidence>
<accession>A0ABW0N6I9</accession>
<dbReference type="GO" id="GO:0016491">
    <property type="term" value="F:oxidoreductase activity"/>
    <property type="evidence" value="ECO:0007669"/>
    <property type="project" value="UniProtKB-KW"/>
</dbReference>
<dbReference type="InterPro" id="IPR029154">
    <property type="entry name" value="HIBADH-like_NADP-bd"/>
</dbReference>
<protein>
    <submittedName>
        <fullName evidence="5">NAD(P)-dependent oxidoreductase</fullName>
        <ecNumber evidence="5">1.1.-.-</ecNumber>
    </submittedName>
</protein>
<dbReference type="Gene3D" id="3.40.50.720">
    <property type="entry name" value="NAD(P)-binding Rossmann-like Domain"/>
    <property type="match status" value="1"/>
</dbReference>
<evidence type="ECO:0000256" key="1">
    <source>
        <dbReference type="ARBA" id="ARBA00023002"/>
    </source>
</evidence>
<dbReference type="EMBL" id="JBHSMF010000002">
    <property type="protein sequence ID" value="MFC5496274.1"/>
    <property type="molecule type" value="Genomic_DNA"/>
</dbReference>
<name>A0ABW0N6I9_9BURK</name>